<dbReference type="SUPFAM" id="SSF52172">
    <property type="entry name" value="CheY-like"/>
    <property type="match status" value="1"/>
</dbReference>
<dbReference type="GO" id="GO:0000160">
    <property type="term" value="P:phosphorelay signal transduction system"/>
    <property type="evidence" value="ECO:0007669"/>
    <property type="project" value="UniProtKB-KW"/>
</dbReference>
<dbReference type="Gene3D" id="3.40.50.2300">
    <property type="match status" value="1"/>
</dbReference>
<evidence type="ECO:0000256" key="3">
    <source>
        <dbReference type="ARBA" id="ARBA00023015"/>
    </source>
</evidence>
<sequence length="134" mass="14631">MKATVLIVDDEAGVRTALTGVLGEGGYEVFAVESGEACLKWLDGHHCDVIILDVWLPGIDGFETLARVRKRGLDAQVIVMSGHHNVESVVRAIKMGAFDFVEKPLSLEKILQIVGEALREKLSEQTNIDDESCP</sequence>
<dbReference type="InterPro" id="IPR011006">
    <property type="entry name" value="CheY-like_superfamily"/>
</dbReference>
<organism evidence="6">
    <name type="scientific">marine metagenome</name>
    <dbReference type="NCBI Taxonomy" id="408172"/>
    <lineage>
        <taxon>unclassified sequences</taxon>
        <taxon>metagenomes</taxon>
        <taxon>ecological metagenomes</taxon>
    </lineage>
</organism>
<gene>
    <name evidence="6" type="ORF">METZ01_LOCUS44236</name>
</gene>
<keyword evidence="4" id="KW-0804">Transcription</keyword>
<evidence type="ECO:0000259" key="5">
    <source>
        <dbReference type="PROSITE" id="PS50110"/>
    </source>
</evidence>
<dbReference type="PANTHER" id="PTHR44591:SF14">
    <property type="entry name" value="PROTEIN PILG"/>
    <property type="match status" value="1"/>
</dbReference>
<evidence type="ECO:0000256" key="4">
    <source>
        <dbReference type="ARBA" id="ARBA00023163"/>
    </source>
</evidence>
<dbReference type="PROSITE" id="PS50110">
    <property type="entry name" value="RESPONSE_REGULATORY"/>
    <property type="match status" value="1"/>
</dbReference>
<dbReference type="InterPro" id="IPR050595">
    <property type="entry name" value="Bact_response_regulator"/>
</dbReference>
<evidence type="ECO:0000256" key="2">
    <source>
        <dbReference type="ARBA" id="ARBA00023012"/>
    </source>
</evidence>
<dbReference type="AlphaFoldDB" id="A0A381RHT9"/>
<dbReference type="FunFam" id="3.40.50.2300:FF:000018">
    <property type="entry name" value="DNA-binding transcriptional regulator NtrC"/>
    <property type="match status" value="1"/>
</dbReference>
<proteinExistence type="predicted"/>
<name>A0A381RHT9_9ZZZZ</name>
<accession>A0A381RHT9</accession>
<protein>
    <recommendedName>
        <fullName evidence="5">Response regulatory domain-containing protein</fullName>
    </recommendedName>
</protein>
<reference evidence="6" key="1">
    <citation type="submission" date="2018-05" db="EMBL/GenBank/DDBJ databases">
        <authorList>
            <person name="Lanie J.A."/>
            <person name="Ng W.-L."/>
            <person name="Kazmierczak K.M."/>
            <person name="Andrzejewski T.M."/>
            <person name="Davidsen T.M."/>
            <person name="Wayne K.J."/>
            <person name="Tettelin H."/>
            <person name="Glass J.I."/>
            <person name="Rusch D."/>
            <person name="Podicherti R."/>
            <person name="Tsui H.-C.T."/>
            <person name="Winkler M.E."/>
        </authorList>
    </citation>
    <scope>NUCLEOTIDE SEQUENCE</scope>
</reference>
<evidence type="ECO:0000256" key="1">
    <source>
        <dbReference type="ARBA" id="ARBA00022553"/>
    </source>
</evidence>
<keyword evidence="2" id="KW-0902">Two-component regulatory system</keyword>
<evidence type="ECO:0000313" key="6">
    <source>
        <dbReference type="EMBL" id="SUZ91382.1"/>
    </source>
</evidence>
<dbReference type="SMART" id="SM00448">
    <property type="entry name" value="REC"/>
    <property type="match status" value="1"/>
</dbReference>
<feature type="domain" description="Response regulatory" evidence="5">
    <location>
        <begin position="4"/>
        <end position="118"/>
    </location>
</feature>
<dbReference type="PANTHER" id="PTHR44591">
    <property type="entry name" value="STRESS RESPONSE REGULATOR PROTEIN 1"/>
    <property type="match status" value="1"/>
</dbReference>
<keyword evidence="3" id="KW-0805">Transcription regulation</keyword>
<dbReference type="Pfam" id="PF00072">
    <property type="entry name" value="Response_reg"/>
    <property type="match status" value="1"/>
</dbReference>
<dbReference type="EMBL" id="UINC01001970">
    <property type="protein sequence ID" value="SUZ91382.1"/>
    <property type="molecule type" value="Genomic_DNA"/>
</dbReference>
<dbReference type="InterPro" id="IPR001789">
    <property type="entry name" value="Sig_transdc_resp-reg_receiver"/>
</dbReference>
<keyword evidence="1" id="KW-0597">Phosphoprotein</keyword>